<comment type="caution">
    <text evidence="2">The sequence shown here is derived from an EMBL/GenBank/DDBJ whole genome shotgun (WGS) entry which is preliminary data.</text>
</comment>
<dbReference type="InterPro" id="IPR003772">
    <property type="entry name" value="YceD"/>
</dbReference>
<evidence type="ECO:0000256" key="1">
    <source>
        <dbReference type="SAM" id="MobiDB-lite"/>
    </source>
</evidence>
<name>A0A9D1KE65_9BACT</name>
<sequence length="176" mass="19984">MGKADKYTISLKSLSEGTHSYEYTLDHTFFSEIDSPEIQNGDVNIGLMLRRTGDTFELHFDIKGHIVIPCDRCLDDMELPVETEDTLYVKFGEEYSEEGENLIVVPEAEGTINLAWYMYECIALTIPLKHTHPEGMCNPEMETLLKAHSAASDKISGDEEPVDPRWNALKKLKENK</sequence>
<gene>
    <name evidence="2" type="ORF">IAD06_03800</name>
</gene>
<accession>A0A9D1KE65</accession>
<proteinExistence type="predicted"/>
<evidence type="ECO:0000313" key="3">
    <source>
        <dbReference type="Proteomes" id="UP000886722"/>
    </source>
</evidence>
<dbReference type="AlphaFoldDB" id="A0A9D1KE65"/>
<feature type="region of interest" description="Disordered" evidence="1">
    <location>
        <begin position="150"/>
        <end position="176"/>
    </location>
</feature>
<reference evidence="2" key="1">
    <citation type="submission" date="2020-10" db="EMBL/GenBank/DDBJ databases">
        <authorList>
            <person name="Gilroy R."/>
        </authorList>
    </citation>
    <scope>NUCLEOTIDE SEQUENCE</scope>
    <source>
        <strain evidence="2">21143</strain>
    </source>
</reference>
<dbReference type="EMBL" id="DVKT01000031">
    <property type="protein sequence ID" value="HIT39147.1"/>
    <property type="molecule type" value="Genomic_DNA"/>
</dbReference>
<dbReference type="Pfam" id="PF02620">
    <property type="entry name" value="YceD"/>
    <property type="match status" value="1"/>
</dbReference>
<dbReference type="Proteomes" id="UP000886722">
    <property type="component" value="Unassembled WGS sequence"/>
</dbReference>
<reference evidence="2" key="2">
    <citation type="journal article" date="2021" name="PeerJ">
        <title>Extensive microbial diversity within the chicken gut microbiome revealed by metagenomics and culture.</title>
        <authorList>
            <person name="Gilroy R."/>
            <person name="Ravi A."/>
            <person name="Getino M."/>
            <person name="Pursley I."/>
            <person name="Horton D.L."/>
            <person name="Alikhan N.F."/>
            <person name="Baker D."/>
            <person name="Gharbi K."/>
            <person name="Hall N."/>
            <person name="Watson M."/>
            <person name="Adriaenssens E.M."/>
            <person name="Foster-Nyarko E."/>
            <person name="Jarju S."/>
            <person name="Secka A."/>
            <person name="Antonio M."/>
            <person name="Oren A."/>
            <person name="Chaudhuri R.R."/>
            <person name="La Ragione R."/>
            <person name="Hildebrand F."/>
            <person name="Pallen M.J."/>
        </authorList>
    </citation>
    <scope>NUCLEOTIDE SEQUENCE</scope>
    <source>
        <strain evidence="2">21143</strain>
    </source>
</reference>
<protein>
    <submittedName>
        <fullName evidence="2">DUF177 domain-containing protein</fullName>
    </submittedName>
</protein>
<organism evidence="2 3">
    <name type="scientific">Candidatus Caccoplasma intestinavium</name>
    <dbReference type="NCBI Taxonomy" id="2840716"/>
    <lineage>
        <taxon>Bacteria</taxon>
        <taxon>Pseudomonadati</taxon>
        <taxon>Bacteroidota</taxon>
        <taxon>Bacteroidia</taxon>
        <taxon>Bacteroidales</taxon>
        <taxon>Bacteroidaceae</taxon>
        <taxon>Bacteroidaceae incertae sedis</taxon>
        <taxon>Candidatus Caccoplasma</taxon>
    </lineage>
</organism>
<evidence type="ECO:0000313" key="2">
    <source>
        <dbReference type="EMBL" id="HIT39147.1"/>
    </source>
</evidence>